<protein>
    <submittedName>
        <fullName evidence="2">Uncharacterized protein</fullName>
    </submittedName>
</protein>
<dbReference type="Proteomes" id="UP000824469">
    <property type="component" value="Unassembled WGS sequence"/>
</dbReference>
<gene>
    <name evidence="2" type="ORF">KI387_014056</name>
</gene>
<feature type="non-terminal residue" evidence="2">
    <location>
        <position position="84"/>
    </location>
</feature>
<feature type="compositionally biased region" description="Low complexity" evidence="1">
    <location>
        <begin position="61"/>
        <end position="71"/>
    </location>
</feature>
<sequence length="84" mass="9385">MEGHENKKIGFALRAIWVAGGLQLRIVPENRDQINQSPEEAIGRQRIVMGNYQPQNHFDSGDSSDGSYGYGMDDASEETFDIIL</sequence>
<comment type="caution">
    <text evidence="2">The sequence shown here is derived from an EMBL/GenBank/DDBJ whole genome shotgun (WGS) entry which is preliminary data.</text>
</comment>
<evidence type="ECO:0000313" key="2">
    <source>
        <dbReference type="EMBL" id="KAH9302473.1"/>
    </source>
</evidence>
<proteinExistence type="predicted"/>
<feature type="region of interest" description="Disordered" evidence="1">
    <location>
        <begin position="52"/>
        <end position="71"/>
    </location>
</feature>
<keyword evidence="3" id="KW-1185">Reference proteome</keyword>
<dbReference type="AlphaFoldDB" id="A0AA38CQ56"/>
<accession>A0AA38CQ56</accession>
<reference evidence="2 3" key="1">
    <citation type="journal article" date="2021" name="Nat. Plants">
        <title>The Taxus genome provides insights into paclitaxel biosynthesis.</title>
        <authorList>
            <person name="Xiong X."/>
            <person name="Gou J."/>
            <person name="Liao Q."/>
            <person name="Li Y."/>
            <person name="Zhou Q."/>
            <person name="Bi G."/>
            <person name="Li C."/>
            <person name="Du R."/>
            <person name="Wang X."/>
            <person name="Sun T."/>
            <person name="Guo L."/>
            <person name="Liang H."/>
            <person name="Lu P."/>
            <person name="Wu Y."/>
            <person name="Zhang Z."/>
            <person name="Ro D.K."/>
            <person name="Shang Y."/>
            <person name="Huang S."/>
            <person name="Yan J."/>
        </authorList>
    </citation>
    <scope>NUCLEOTIDE SEQUENCE [LARGE SCALE GENOMIC DNA]</scope>
    <source>
        <strain evidence="2">Ta-2019</strain>
    </source>
</reference>
<name>A0AA38CQ56_TAXCH</name>
<dbReference type="EMBL" id="JAHRHJ020000009">
    <property type="protein sequence ID" value="KAH9302473.1"/>
    <property type="molecule type" value="Genomic_DNA"/>
</dbReference>
<evidence type="ECO:0000313" key="3">
    <source>
        <dbReference type="Proteomes" id="UP000824469"/>
    </source>
</evidence>
<organism evidence="2 3">
    <name type="scientific">Taxus chinensis</name>
    <name type="common">Chinese yew</name>
    <name type="synonym">Taxus wallichiana var. chinensis</name>
    <dbReference type="NCBI Taxonomy" id="29808"/>
    <lineage>
        <taxon>Eukaryota</taxon>
        <taxon>Viridiplantae</taxon>
        <taxon>Streptophyta</taxon>
        <taxon>Embryophyta</taxon>
        <taxon>Tracheophyta</taxon>
        <taxon>Spermatophyta</taxon>
        <taxon>Pinopsida</taxon>
        <taxon>Pinidae</taxon>
        <taxon>Conifers II</taxon>
        <taxon>Cupressales</taxon>
        <taxon>Taxaceae</taxon>
        <taxon>Taxus</taxon>
    </lineage>
</organism>
<evidence type="ECO:0000256" key="1">
    <source>
        <dbReference type="SAM" id="MobiDB-lite"/>
    </source>
</evidence>